<dbReference type="RefSeq" id="WP_251263023.1">
    <property type="nucleotide sequence ID" value="NZ_JAMQGP010000013.1"/>
</dbReference>
<keyword evidence="2" id="KW-1185">Reference proteome</keyword>
<name>A0AA41WB49_9GAMM</name>
<dbReference type="AlphaFoldDB" id="A0AA41WB49"/>
<evidence type="ECO:0000313" key="2">
    <source>
        <dbReference type="Proteomes" id="UP001165393"/>
    </source>
</evidence>
<sequence length="169" mass="19109">MDYLIPAEVPYEFLNSIGITAVEHLSIEVVKGGLKLDCYNNVQKYLKNNQGEIQFGWSYSQLGNIVLKLTGHVVVKRPDNSLLCVTPSEHNTNKIFFTPDNSVGSLISNNKLPAKIHALVDDEIVQKFVKLDQLHNQMRLDGNLIGIEYIMNEKHLISKRLINACQKFS</sequence>
<dbReference type="EMBL" id="JAMQGP010000013">
    <property type="protein sequence ID" value="MCM2681541.1"/>
    <property type="molecule type" value="Genomic_DNA"/>
</dbReference>
<protein>
    <submittedName>
        <fullName evidence="1">Uncharacterized protein</fullName>
    </submittedName>
</protein>
<proteinExistence type="predicted"/>
<organism evidence="1 2">
    <name type="scientific">Echinimonas agarilytica</name>
    <dbReference type="NCBI Taxonomy" id="1215918"/>
    <lineage>
        <taxon>Bacteria</taxon>
        <taxon>Pseudomonadati</taxon>
        <taxon>Pseudomonadota</taxon>
        <taxon>Gammaproteobacteria</taxon>
        <taxon>Alteromonadales</taxon>
        <taxon>Echinimonadaceae</taxon>
        <taxon>Echinimonas</taxon>
    </lineage>
</organism>
<reference evidence="1 2" key="1">
    <citation type="journal article" date="2013" name="Antonie Van Leeuwenhoek">
        <title>Echinimonas agarilytica gen. nov., sp. nov., a new gammaproteobacterium isolated from the sea urchin Strongylocentrotus intermedius.</title>
        <authorList>
            <person name="Nedashkovskaya O.I."/>
            <person name="Stenkova A.M."/>
            <person name="Zhukova N.V."/>
            <person name="Van Trappen S."/>
            <person name="Lee J.S."/>
            <person name="Kim S.B."/>
        </authorList>
    </citation>
    <scope>NUCLEOTIDE SEQUENCE [LARGE SCALE GENOMIC DNA]</scope>
    <source>
        <strain evidence="1 2">KMM 6351</strain>
    </source>
</reference>
<comment type="caution">
    <text evidence="1">The sequence shown here is derived from an EMBL/GenBank/DDBJ whole genome shotgun (WGS) entry which is preliminary data.</text>
</comment>
<gene>
    <name evidence="1" type="ORF">NAF29_18000</name>
</gene>
<evidence type="ECO:0000313" key="1">
    <source>
        <dbReference type="EMBL" id="MCM2681541.1"/>
    </source>
</evidence>
<accession>A0AA41WB49</accession>
<dbReference type="Proteomes" id="UP001165393">
    <property type="component" value="Unassembled WGS sequence"/>
</dbReference>